<reference evidence="2" key="1">
    <citation type="submission" date="2017-06" db="EMBL/GenBank/DDBJ databases">
        <title>Genome of a bacteriophage of the Autographivirinae subfamily that infects Escherichia coli strain O45:H10.</title>
        <authorList>
            <person name="Nonis J."/>
            <person name="Billington C."/>
            <person name="Varsani A."/>
        </authorList>
    </citation>
    <scope>NUCLEOTIDE SEQUENCE [LARGE SCALE GENOMIC DNA]</scope>
</reference>
<name>A0A1P8BK54_9CAUD</name>
<keyword evidence="3" id="KW-1185">Reference proteome</keyword>
<dbReference type="Proteomes" id="UP000225284">
    <property type="component" value="Segment"/>
</dbReference>
<evidence type="ECO:0000313" key="2">
    <source>
        <dbReference type="EMBL" id="ANT40807.1"/>
    </source>
</evidence>
<dbReference type="RefSeq" id="YP_009786454.1">
    <property type="nucleotide sequence ID" value="NC_047769.1"/>
</dbReference>
<evidence type="ECO:0000256" key="1">
    <source>
        <dbReference type="SAM" id="MobiDB-lite"/>
    </source>
</evidence>
<feature type="region of interest" description="Disordered" evidence="1">
    <location>
        <begin position="1"/>
        <end position="21"/>
    </location>
</feature>
<evidence type="ECO:0000313" key="3">
    <source>
        <dbReference type="Proteomes" id="UP000225284"/>
    </source>
</evidence>
<organism evidence="2 3">
    <name type="scientific">Escherichia phage AAPEc6</name>
    <dbReference type="NCBI Taxonomy" id="2886901"/>
    <lineage>
        <taxon>Viruses</taxon>
        <taxon>Duplodnaviria</taxon>
        <taxon>Heunggongvirae</taxon>
        <taxon>Uroviricota</taxon>
        <taxon>Caudoviricetes</taxon>
        <taxon>Autographivirales</taxon>
        <taxon>Autosignataviridae</taxon>
        <taxon>Molineuxvirinae</taxon>
        <taxon>Vectrevirus</taxon>
        <taxon>Vectrevirus AAPEc6</taxon>
    </lineage>
</organism>
<dbReference type="GeneID" id="54976531"/>
<proteinExistence type="predicted"/>
<feature type="compositionally biased region" description="Polar residues" evidence="1">
    <location>
        <begin position="1"/>
        <end position="11"/>
    </location>
</feature>
<protein>
    <submittedName>
        <fullName evidence="2">Uncharacterized protein</fullName>
    </submittedName>
</protein>
<dbReference type="EMBL" id="KX279892">
    <property type="protein sequence ID" value="ANT40807.1"/>
    <property type="molecule type" value="Genomic_DNA"/>
</dbReference>
<accession>A0A1P8BK54</accession>
<sequence>MANDYSSQPLTGKSKRKQVQPVSEALMLPVISKEEASKKINVINDATKSGKQKGAMVCLEVEDGVLKIAIAVDGKEDSEWKLVTVEPTVTPA</sequence>